<gene>
    <name evidence="2" type="ORF">XD97_0773</name>
</gene>
<protein>
    <submittedName>
        <fullName evidence="2">DNA mismatch repair protein MutL</fullName>
    </submittedName>
</protein>
<dbReference type="EMBL" id="LGGS01000191">
    <property type="protein sequence ID" value="KUK80922.1"/>
    <property type="molecule type" value="Genomic_DNA"/>
</dbReference>
<dbReference type="Proteomes" id="UP000054705">
    <property type="component" value="Unassembled WGS sequence"/>
</dbReference>
<dbReference type="InterPro" id="IPR042120">
    <property type="entry name" value="MutL_C_dimsub"/>
</dbReference>
<dbReference type="PATRIC" id="fig|110500.4.peg.255"/>
<dbReference type="Gene3D" id="3.30.1540.20">
    <property type="entry name" value="MutL, C-terminal domain, dimerisation subdomain"/>
    <property type="match status" value="1"/>
</dbReference>
<dbReference type="GO" id="GO:0005524">
    <property type="term" value="F:ATP binding"/>
    <property type="evidence" value="ECO:0007669"/>
    <property type="project" value="InterPro"/>
</dbReference>
<dbReference type="Pfam" id="PF08676">
    <property type="entry name" value="MutL_C"/>
    <property type="match status" value="1"/>
</dbReference>
<proteinExistence type="predicted"/>
<feature type="domain" description="MutL C-terminal dimerisation" evidence="1">
    <location>
        <begin position="1"/>
        <end position="57"/>
    </location>
</feature>
<evidence type="ECO:0000313" key="2">
    <source>
        <dbReference type="EMBL" id="KUK80922.1"/>
    </source>
</evidence>
<dbReference type="SUPFAM" id="SSF118116">
    <property type="entry name" value="DNA mismatch repair protein MutL"/>
    <property type="match status" value="1"/>
</dbReference>
<name>A0A124FYE5_9FIRM</name>
<dbReference type="InterPro" id="IPR037198">
    <property type="entry name" value="MutL_C_sf"/>
</dbReference>
<evidence type="ECO:0000313" key="3">
    <source>
        <dbReference type="Proteomes" id="UP000054705"/>
    </source>
</evidence>
<organism evidence="2 3">
    <name type="scientific">Pelotomaculum thermopropionicum</name>
    <dbReference type="NCBI Taxonomy" id="110500"/>
    <lineage>
        <taxon>Bacteria</taxon>
        <taxon>Bacillati</taxon>
        <taxon>Bacillota</taxon>
        <taxon>Clostridia</taxon>
        <taxon>Eubacteriales</taxon>
        <taxon>Desulfotomaculaceae</taxon>
        <taxon>Pelotomaculum</taxon>
    </lineage>
</organism>
<evidence type="ECO:0000259" key="1">
    <source>
        <dbReference type="Pfam" id="PF08676"/>
    </source>
</evidence>
<comment type="caution">
    <text evidence="2">The sequence shown here is derived from an EMBL/GenBank/DDBJ whole genome shotgun (WGS) entry which is preliminary data.</text>
</comment>
<sequence length="99" mass="11202">MLRGVPSGIPAGNEKELFLDILDYIKERGTGVSRIEFFDRLALSVACRNAVKSGEKLSRPSMEVLLQRLARTENPYTCPHGRPTIIHLSYRDLEARFGR</sequence>
<accession>A0A124FYE5</accession>
<reference evidence="3" key="1">
    <citation type="journal article" date="2015" name="MBio">
        <title>Genome-Resolved Metagenomic Analysis Reveals Roles for Candidate Phyla and Other Microbial Community Members in Biogeochemical Transformations in Oil Reservoirs.</title>
        <authorList>
            <person name="Hu P."/>
            <person name="Tom L."/>
            <person name="Singh A."/>
            <person name="Thomas B.C."/>
            <person name="Baker B.J."/>
            <person name="Piceno Y.M."/>
            <person name="Andersen G.L."/>
            <person name="Banfield J.F."/>
        </authorList>
    </citation>
    <scope>NUCLEOTIDE SEQUENCE [LARGE SCALE GENOMIC DNA]</scope>
</reference>
<dbReference type="GO" id="GO:0006298">
    <property type="term" value="P:mismatch repair"/>
    <property type="evidence" value="ECO:0007669"/>
    <property type="project" value="InterPro"/>
</dbReference>
<dbReference type="InterPro" id="IPR014790">
    <property type="entry name" value="MutL_C"/>
</dbReference>
<dbReference type="AlphaFoldDB" id="A0A124FYE5"/>